<evidence type="ECO:0000313" key="3">
    <source>
        <dbReference type="EMBL" id="MDT0328068.1"/>
    </source>
</evidence>
<accession>A0ABU2M5Y3</accession>
<evidence type="ECO:0000313" key="4">
    <source>
        <dbReference type="Proteomes" id="UP001183390"/>
    </source>
</evidence>
<protein>
    <submittedName>
        <fullName evidence="3">Uncharacterized protein</fullName>
    </submittedName>
</protein>
<reference evidence="4" key="1">
    <citation type="submission" date="2023-07" db="EMBL/GenBank/DDBJ databases">
        <title>30 novel species of actinomycetes from the DSMZ collection.</title>
        <authorList>
            <person name="Nouioui I."/>
        </authorList>
    </citation>
    <scope>NUCLEOTIDE SEQUENCE [LARGE SCALE GENOMIC DNA]</scope>
    <source>
        <strain evidence="4">DSM 44743</strain>
    </source>
</reference>
<feature type="transmembrane region" description="Helical" evidence="2">
    <location>
        <begin position="47"/>
        <end position="64"/>
    </location>
</feature>
<evidence type="ECO:0000256" key="2">
    <source>
        <dbReference type="SAM" id="Phobius"/>
    </source>
</evidence>
<evidence type="ECO:0000256" key="1">
    <source>
        <dbReference type="SAM" id="MobiDB-lite"/>
    </source>
</evidence>
<dbReference type="Proteomes" id="UP001183390">
    <property type="component" value="Unassembled WGS sequence"/>
</dbReference>
<keyword evidence="4" id="KW-1185">Reference proteome</keyword>
<sequence length="69" mass="7758">MPKNKRETTDQTPHPRPGSHSPWPRITLFAIVVTTIIVLLLAGYDPFYAVGVPTVAGFIVDSLIRKWDR</sequence>
<name>A0ABU2M5Y3_9ACTN</name>
<keyword evidence="2" id="KW-1133">Transmembrane helix</keyword>
<feature type="transmembrane region" description="Helical" evidence="2">
    <location>
        <begin position="23"/>
        <end position="41"/>
    </location>
</feature>
<comment type="caution">
    <text evidence="3">The sequence shown here is derived from an EMBL/GenBank/DDBJ whole genome shotgun (WGS) entry which is preliminary data.</text>
</comment>
<proteinExistence type="predicted"/>
<keyword evidence="2" id="KW-0812">Transmembrane</keyword>
<dbReference type="EMBL" id="JAVREP010000003">
    <property type="protein sequence ID" value="MDT0328068.1"/>
    <property type="molecule type" value="Genomic_DNA"/>
</dbReference>
<dbReference type="RefSeq" id="WP_311510808.1">
    <property type="nucleotide sequence ID" value="NZ_JAVREP010000003.1"/>
</dbReference>
<organism evidence="3 4">
    <name type="scientific">Nocardiopsis lambiniae</name>
    <dbReference type="NCBI Taxonomy" id="3075539"/>
    <lineage>
        <taxon>Bacteria</taxon>
        <taxon>Bacillati</taxon>
        <taxon>Actinomycetota</taxon>
        <taxon>Actinomycetes</taxon>
        <taxon>Streptosporangiales</taxon>
        <taxon>Nocardiopsidaceae</taxon>
        <taxon>Nocardiopsis</taxon>
    </lineage>
</organism>
<gene>
    <name evidence="3" type="ORF">RM479_06540</name>
</gene>
<feature type="region of interest" description="Disordered" evidence="1">
    <location>
        <begin position="1"/>
        <end position="23"/>
    </location>
</feature>
<keyword evidence="2" id="KW-0472">Membrane</keyword>